<feature type="transmembrane region" description="Helical" evidence="1">
    <location>
        <begin position="146"/>
        <end position="164"/>
    </location>
</feature>
<organism evidence="2 3">
    <name type="scientific">Hypsibius exemplaris</name>
    <name type="common">Freshwater tardigrade</name>
    <dbReference type="NCBI Taxonomy" id="2072580"/>
    <lineage>
        <taxon>Eukaryota</taxon>
        <taxon>Metazoa</taxon>
        <taxon>Ecdysozoa</taxon>
        <taxon>Tardigrada</taxon>
        <taxon>Eutardigrada</taxon>
        <taxon>Parachela</taxon>
        <taxon>Hypsibioidea</taxon>
        <taxon>Hypsibiidae</taxon>
        <taxon>Hypsibius</taxon>
    </lineage>
</organism>
<reference evidence="3" key="1">
    <citation type="submission" date="2017-01" db="EMBL/GenBank/DDBJ databases">
        <title>Comparative genomics of anhydrobiosis in the tardigrade Hypsibius dujardini.</title>
        <authorList>
            <person name="Yoshida Y."/>
            <person name="Koutsovoulos G."/>
            <person name="Laetsch D."/>
            <person name="Stevens L."/>
            <person name="Kumar S."/>
            <person name="Horikawa D."/>
            <person name="Ishino K."/>
            <person name="Komine S."/>
            <person name="Tomita M."/>
            <person name="Blaxter M."/>
            <person name="Arakawa K."/>
        </authorList>
    </citation>
    <scope>NUCLEOTIDE SEQUENCE [LARGE SCALE GENOMIC DNA]</scope>
    <source>
        <strain evidence="3">Z151</strain>
    </source>
</reference>
<keyword evidence="1" id="KW-0472">Membrane</keyword>
<feature type="transmembrane region" description="Helical" evidence="1">
    <location>
        <begin position="94"/>
        <end position="113"/>
    </location>
</feature>
<comment type="caution">
    <text evidence="2">The sequence shown here is derived from an EMBL/GenBank/DDBJ whole genome shotgun (WGS) entry which is preliminary data.</text>
</comment>
<evidence type="ECO:0000313" key="3">
    <source>
        <dbReference type="Proteomes" id="UP000192578"/>
    </source>
</evidence>
<accession>A0A9X6NHI5</accession>
<sequence>MGSTKLMANRFVPLPLSLQLTGFLLNSQPTRTRTSCDLLRHWMTTAVGLTLIAGPLADLALRTAQMTYRVVHPELGAVHLDSTGKSGLLDIMEMMPYFILNLRGISVLMFAFWKRDSLHLLSTATEELLKLTFSCSYFSSKPFRKFKSLSIVFLIATATLHVVWECLDWVDYFNTVPNATLYSSNYLNPIPTQVYPWEYICVYSALNVFPFILSQHVYIGGVVFSWLLSKSIQTLKHELLYTIEITSSGSKVYRNWDYFTLMTEQLRRWEKILLQANCVARRINHSYGWVFLATHVFDALNMLCLSSWIVSISETLEQYAFALGSVVAFGVYATVFPIPMVMVAEESNRLAKLAHMLITFETQQDHDKKVTYDNLAGLLKLSFVFRINVRVKNLQEAGIWRDRMLRFESLCWNHSCIISAVTVEFTRGNLVGQMRDPFCTELSETQFVVQNDIQSSRADADFNLNILPGSTGILGDLAINGSDIARIHSRCRTSWIWDISQRLSFSSQVS</sequence>
<dbReference type="Proteomes" id="UP000192578">
    <property type="component" value="Unassembled WGS sequence"/>
</dbReference>
<proteinExistence type="predicted"/>
<dbReference type="AlphaFoldDB" id="A0A9X6NHI5"/>
<feature type="transmembrane region" description="Helical" evidence="1">
    <location>
        <begin position="289"/>
        <end position="313"/>
    </location>
</feature>
<keyword evidence="1" id="KW-1133">Transmembrane helix</keyword>
<gene>
    <name evidence="2" type="ORF">BV898_18765</name>
</gene>
<evidence type="ECO:0000313" key="2">
    <source>
        <dbReference type="EMBL" id="OWA54360.1"/>
    </source>
</evidence>
<feature type="non-terminal residue" evidence="2">
    <location>
        <position position="1"/>
    </location>
</feature>
<name>A0A9X6NHI5_HYPEX</name>
<dbReference type="EMBL" id="MTYJ01000397">
    <property type="protein sequence ID" value="OWA54360.1"/>
    <property type="molecule type" value="Genomic_DNA"/>
</dbReference>
<feature type="transmembrane region" description="Helical" evidence="1">
    <location>
        <begin position="319"/>
        <end position="343"/>
    </location>
</feature>
<keyword evidence="1" id="KW-0812">Transmembrane</keyword>
<feature type="transmembrane region" description="Helical" evidence="1">
    <location>
        <begin position="208"/>
        <end position="228"/>
    </location>
</feature>
<protein>
    <submittedName>
        <fullName evidence="2">Uncharacterized protein</fullName>
    </submittedName>
</protein>
<keyword evidence="3" id="KW-1185">Reference proteome</keyword>
<evidence type="ECO:0000256" key="1">
    <source>
        <dbReference type="SAM" id="Phobius"/>
    </source>
</evidence>